<gene>
    <name evidence="1" type="ORF">SAMN04488696_1000</name>
</gene>
<evidence type="ECO:0000313" key="1">
    <source>
        <dbReference type="EMBL" id="SFM33020.1"/>
    </source>
</evidence>
<proteinExistence type="predicted"/>
<dbReference type="OrthoDB" id="139886at2157"/>
<protein>
    <submittedName>
        <fullName evidence="1">Uncharacterized protein</fullName>
    </submittedName>
</protein>
<dbReference type="EMBL" id="FOUJ01000001">
    <property type="protein sequence ID" value="SFM33020.1"/>
    <property type="molecule type" value="Genomic_DNA"/>
</dbReference>
<sequence length="118" mass="13896">MKNVISKSFEIKDYMLDDTVMNGFWMNLIDREKLTTEVVYSPAESASFNSDETKRLVTEITGKCNYFKTQLPENVKCEVVFKDFEDMKYSANDNEIQFDAKELDEIRVVYRFCVGYHI</sequence>
<evidence type="ECO:0000313" key="2">
    <source>
        <dbReference type="Proteomes" id="UP000198535"/>
    </source>
</evidence>
<dbReference type="STRING" id="487685.SAMN04488696_1000"/>
<dbReference type="AlphaFoldDB" id="A0A1I4Q003"/>
<name>A0A1I4Q003_9EURY</name>
<reference evidence="2" key="1">
    <citation type="submission" date="2016-10" db="EMBL/GenBank/DDBJ databases">
        <authorList>
            <person name="Varghese N."/>
            <person name="Submissions S."/>
        </authorList>
    </citation>
    <scope>NUCLEOTIDE SEQUENCE [LARGE SCALE GENOMIC DNA]</scope>
    <source>
        <strain evidence="2">Mob M</strain>
    </source>
</reference>
<dbReference type="Proteomes" id="UP000198535">
    <property type="component" value="Unassembled WGS sequence"/>
</dbReference>
<organism evidence="1 2">
    <name type="scientific">Methanolobus profundi</name>
    <dbReference type="NCBI Taxonomy" id="487685"/>
    <lineage>
        <taxon>Archaea</taxon>
        <taxon>Methanobacteriati</taxon>
        <taxon>Methanobacteriota</taxon>
        <taxon>Stenosarchaea group</taxon>
        <taxon>Methanomicrobia</taxon>
        <taxon>Methanosarcinales</taxon>
        <taxon>Methanosarcinaceae</taxon>
        <taxon>Methanolobus</taxon>
    </lineage>
</organism>
<keyword evidence="2" id="KW-1185">Reference proteome</keyword>
<dbReference type="RefSeq" id="WP_091933872.1">
    <property type="nucleotide sequence ID" value="NZ_FOUJ01000001.1"/>
</dbReference>
<accession>A0A1I4Q003</accession>